<dbReference type="Proteomes" id="UP001597322">
    <property type="component" value="Unassembled WGS sequence"/>
</dbReference>
<protein>
    <submittedName>
        <fullName evidence="1">Chemotaxis protein</fullName>
    </submittedName>
</protein>
<gene>
    <name evidence="1" type="ORF">ACFSE1_03365</name>
</gene>
<evidence type="ECO:0000313" key="2">
    <source>
        <dbReference type="Proteomes" id="UP001597322"/>
    </source>
</evidence>
<keyword evidence="2" id="KW-1185">Reference proteome</keyword>
<evidence type="ECO:0000313" key="1">
    <source>
        <dbReference type="EMBL" id="MFD1744492.1"/>
    </source>
</evidence>
<reference evidence="2" key="1">
    <citation type="journal article" date="2019" name="Int. J. Syst. Evol. Microbiol.">
        <title>The Global Catalogue of Microorganisms (GCM) 10K type strain sequencing project: providing services to taxonomists for standard genome sequencing and annotation.</title>
        <authorList>
            <consortium name="The Broad Institute Genomics Platform"/>
            <consortium name="The Broad Institute Genome Sequencing Center for Infectious Disease"/>
            <person name="Wu L."/>
            <person name="Ma J."/>
        </authorList>
    </citation>
    <scope>NUCLEOTIDE SEQUENCE [LARGE SCALE GENOMIC DNA]</scope>
    <source>
        <strain evidence="2">CG52</strain>
    </source>
</reference>
<sequence length="574" mass="62922">MASASALRVQAPHPHVSIHAEKLEEARKRIEQRFLDGGSVLLSVLDILNRMVNSLDALTGSLDEGVATETTNELRATIAALSGLTDAEATRQAGFQDIFESERMLRPHLAQMQETLRYLRTFAVTAKITGAGIPDFAGFAEEILERIQQGSEQVNGLADKLTELGRNLGPLMTKGSVTIERYGQMIPQIVSSLDGGVEQIRHHRQRLNERAEQVKTIARGIQLKLGSTLSAMQIGDITRQRVEHCQSSFTVLEEFLTSPEADFLGAEERQRLRAVVKHLVFRQMEEIRRDFHRETSKIIDTISSFRVELGEITAIQQEMTGGNDEGGAGSLHHLEEGIEQARKAVLEIEAVAAQASSMTQHMLTTIETLLADIGVVRVIRGDIHYMALNTNLRCGKLGEEGKAINVVTAELRSFAGHLDESAEHILAQLKVLETAAKRLITDAPAVLDEHTLDERLARALHRIQAAASSMDTDLEQLAQEGRTGVADMNAAMQRLDFQADLGDILERCAQDLASHDTVDQSGLAAALEIISPRINKLYTMASERELHAAVLGTAPPEEAPLTVLSDDDLDAALF</sequence>
<organism evidence="1 2">
    <name type="scientific">Rhizobium helianthi</name>
    <dbReference type="NCBI Taxonomy" id="1132695"/>
    <lineage>
        <taxon>Bacteria</taxon>
        <taxon>Pseudomonadati</taxon>
        <taxon>Pseudomonadota</taxon>
        <taxon>Alphaproteobacteria</taxon>
        <taxon>Hyphomicrobiales</taxon>
        <taxon>Rhizobiaceae</taxon>
        <taxon>Rhizobium/Agrobacterium group</taxon>
        <taxon>Rhizobium</taxon>
    </lineage>
</organism>
<comment type="caution">
    <text evidence="1">The sequence shown here is derived from an EMBL/GenBank/DDBJ whole genome shotgun (WGS) entry which is preliminary data.</text>
</comment>
<dbReference type="RefSeq" id="WP_377396602.1">
    <property type="nucleotide sequence ID" value="NZ_JBHUEQ010000004.1"/>
</dbReference>
<name>A0ABW4M0D1_9HYPH</name>
<dbReference type="SUPFAM" id="SSF58104">
    <property type="entry name" value="Methyl-accepting chemotaxis protein (MCP) signaling domain"/>
    <property type="match status" value="1"/>
</dbReference>
<accession>A0ABW4M0D1</accession>
<dbReference type="EMBL" id="JBHUEQ010000004">
    <property type="protein sequence ID" value="MFD1744492.1"/>
    <property type="molecule type" value="Genomic_DNA"/>
</dbReference>
<proteinExistence type="predicted"/>
<dbReference type="Gene3D" id="1.10.287.950">
    <property type="entry name" value="Methyl-accepting chemotaxis protein"/>
    <property type="match status" value="1"/>
</dbReference>